<dbReference type="Pfam" id="PF00173">
    <property type="entry name" value="Cyt-b5"/>
    <property type="match status" value="1"/>
</dbReference>
<dbReference type="Pfam" id="PF00487">
    <property type="entry name" value="FA_desaturase"/>
    <property type="match status" value="1"/>
</dbReference>
<keyword evidence="1" id="KW-0472">Membrane</keyword>
<keyword evidence="1" id="KW-0812">Transmembrane</keyword>
<feature type="non-terminal residue" evidence="3">
    <location>
        <position position="1"/>
    </location>
</feature>
<feature type="transmembrane region" description="Helical" evidence="1">
    <location>
        <begin position="172"/>
        <end position="190"/>
    </location>
</feature>
<dbReference type="InterPro" id="IPR001199">
    <property type="entry name" value="Cyt_B5-like_heme/steroid-bd"/>
</dbReference>
<dbReference type="InterPro" id="IPR036400">
    <property type="entry name" value="Cyt_B5-like_heme/steroid_sf"/>
</dbReference>
<keyword evidence="1" id="KW-1133">Transmembrane helix</keyword>
<dbReference type="SMART" id="SM01117">
    <property type="entry name" value="Cyt-b5"/>
    <property type="match status" value="1"/>
</dbReference>
<feature type="transmembrane region" description="Helical" evidence="1">
    <location>
        <begin position="196"/>
        <end position="215"/>
    </location>
</feature>
<feature type="transmembrane region" description="Helical" evidence="1">
    <location>
        <begin position="309"/>
        <end position="333"/>
    </location>
</feature>
<dbReference type="GO" id="GO:0006629">
    <property type="term" value="P:lipid metabolic process"/>
    <property type="evidence" value="ECO:0007669"/>
    <property type="project" value="InterPro"/>
</dbReference>
<dbReference type="AlphaFoldDB" id="A0A146MCJ7"/>
<reference evidence="3" key="1">
    <citation type="journal article" date="2016" name="Gigascience">
        <title>De novo construction of an expanded transcriptome assembly for the western tarnished plant bug, Lygus hesperus.</title>
        <authorList>
            <person name="Tassone E.E."/>
            <person name="Geib S.M."/>
            <person name="Hall B."/>
            <person name="Fabrick J.A."/>
            <person name="Brent C.S."/>
            <person name="Hull J.J."/>
        </authorList>
    </citation>
    <scope>NUCLEOTIDE SEQUENCE</scope>
</reference>
<gene>
    <name evidence="3" type="primary">Cyt-b5-r_0</name>
    <name evidence="3" type="ORF">g.57090</name>
</gene>
<evidence type="ECO:0000256" key="1">
    <source>
        <dbReference type="SAM" id="Phobius"/>
    </source>
</evidence>
<dbReference type="PROSITE" id="PS50255">
    <property type="entry name" value="CYTOCHROME_B5_2"/>
    <property type="match status" value="1"/>
</dbReference>
<dbReference type="PANTHER" id="PTHR16740">
    <property type="entry name" value="CYTOCHROME B5-RELATED PROTEIN-RELATED"/>
    <property type="match status" value="1"/>
</dbReference>
<dbReference type="EMBL" id="GDHC01001867">
    <property type="protein sequence ID" value="JAQ16762.1"/>
    <property type="molecule type" value="Transcribed_RNA"/>
</dbReference>
<dbReference type="SUPFAM" id="SSF55856">
    <property type="entry name" value="Cytochrome b5-like heme/steroid binding domain"/>
    <property type="match status" value="1"/>
</dbReference>
<accession>A0A146MCJ7</accession>
<protein>
    <submittedName>
        <fullName evidence="3">Cytochrome b5-related protein</fullName>
    </submittedName>
</protein>
<proteinExistence type="predicted"/>
<feature type="domain" description="Cytochrome b5 heme-binding" evidence="2">
    <location>
        <begin position="66"/>
        <end position="133"/>
    </location>
</feature>
<feature type="transmembrane region" description="Helical" evidence="1">
    <location>
        <begin position="277"/>
        <end position="297"/>
    </location>
</feature>
<evidence type="ECO:0000259" key="2">
    <source>
        <dbReference type="PROSITE" id="PS50255"/>
    </source>
</evidence>
<sequence length="462" mass="52869">NARAVINTIIPIVKEFNHLGSSPCGHFEGIMKSYVEEDRSSSFVNWVGPKWETPIKTSNAWLKSRRSENAEGEKLWRVHDKLYDLNKFAAVHPGGEQWIALTRGTDITEAFESHHLTNSARTILAKYLVKDAETPRNSPFTFKEGGFYCTLRERVKEAMKGVKRGPAAKSKMFADSYAIATVLLASLAAVRESYVIAAASAVCLCCLTVIAHNFFHQRDSFRMFYWSLSGFSVKGWRISHSLSHHLFPNSRQDLEITMFEPLLQWTPKKDKTFIARFVSWLYSPIVYCSLFHSQWIFRMVLNPEGILDLIPLVLPAAMMVIGNVSLYSAFFWWNTILVMGSFCFCCVGLNAAHHHPDILHDGDEPRNEKEMDWGIYQIDAVKDRGEIYGVFPLVIVLFGDHTLHHLFPTIDHFHLYNLYPVLKQTCSEFGIEFKLVSQWELIRGQFLQLARNYTISLKAKSS</sequence>
<dbReference type="InterPro" id="IPR005804">
    <property type="entry name" value="FA_desaturase_dom"/>
</dbReference>
<name>A0A146MCJ7_LYGHE</name>
<organism evidence="3">
    <name type="scientific">Lygus hesperus</name>
    <name type="common">Western plant bug</name>
    <dbReference type="NCBI Taxonomy" id="30085"/>
    <lineage>
        <taxon>Eukaryota</taxon>
        <taxon>Metazoa</taxon>
        <taxon>Ecdysozoa</taxon>
        <taxon>Arthropoda</taxon>
        <taxon>Hexapoda</taxon>
        <taxon>Insecta</taxon>
        <taxon>Pterygota</taxon>
        <taxon>Neoptera</taxon>
        <taxon>Paraneoptera</taxon>
        <taxon>Hemiptera</taxon>
        <taxon>Heteroptera</taxon>
        <taxon>Panheteroptera</taxon>
        <taxon>Cimicomorpha</taxon>
        <taxon>Miridae</taxon>
        <taxon>Mirini</taxon>
        <taxon>Lygus</taxon>
    </lineage>
</organism>
<evidence type="ECO:0000313" key="3">
    <source>
        <dbReference type="EMBL" id="JAQ16762.1"/>
    </source>
</evidence>
<dbReference type="Gene3D" id="3.10.120.10">
    <property type="entry name" value="Cytochrome b5-like heme/steroid binding domain"/>
    <property type="match status" value="1"/>
</dbReference>
<dbReference type="InterPro" id="IPR053100">
    <property type="entry name" value="Cytochrome_b5-related"/>
</dbReference>
<dbReference type="PANTHER" id="PTHR16740:SF1">
    <property type="entry name" value="CYTOCHROME B5-RELATED PROTEIN-RELATED"/>
    <property type="match status" value="1"/>
</dbReference>